<evidence type="ECO:0000313" key="9">
    <source>
        <dbReference type="Proteomes" id="UP001322277"/>
    </source>
</evidence>
<dbReference type="RefSeq" id="XP_062774386.1">
    <property type="nucleotide sequence ID" value="XM_062918335.1"/>
</dbReference>
<dbReference type="InterPro" id="IPR018170">
    <property type="entry name" value="Aldo/ket_reductase_CS"/>
</dbReference>
<dbReference type="InterPro" id="IPR020471">
    <property type="entry name" value="AKR"/>
</dbReference>
<accession>A0AAX4I238</accession>
<dbReference type="Pfam" id="PF00248">
    <property type="entry name" value="Aldo_ket_red"/>
    <property type="match status" value="1"/>
</dbReference>
<name>A0AAX4I238_9PEZI</name>
<evidence type="ECO:0000256" key="6">
    <source>
        <dbReference type="PIRSR" id="PIRSR000097-3"/>
    </source>
</evidence>
<dbReference type="GO" id="GO:0016616">
    <property type="term" value="F:oxidoreductase activity, acting on the CH-OH group of donors, NAD or NADP as acceptor"/>
    <property type="evidence" value="ECO:0007669"/>
    <property type="project" value="UniProtKB-ARBA"/>
</dbReference>
<dbReference type="SUPFAM" id="SSF51430">
    <property type="entry name" value="NAD(P)-linked oxidoreductase"/>
    <property type="match status" value="1"/>
</dbReference>
<dbReference type="Gene3D" id="3.20.20.100">
    <property type="entry name" value="NADP-dependent oxidoreductase domain"/>
    <property type="match status" value="1"/>
</dbReference>
<dbReference type="KEGG" id="cdet:87938679"/>
<dbReference type="PROSITE" id="PS00062">
    <property type="entry name" value="ALDOKETO_REDUCTASE_2"/>
    <property type="match status" value="1"/>
</dbReference>
<gene>
    <name evidence="8" type="ORF">CDEST_02176</name>
</gene>
<dbReference type="PANTHER" id="PTHR43827:SF3">
    <property type="entry name" value="NADP-DEPENDENT OXIDOREDUCTASE DOMAIN-CONTAINING PROTEIN"/>
    <property type="match status" value="1"/>
</dbReference>
<evidence type="ECO:0000259" key="7">
    <source>
        <dbReference type="Pfam" id="PF00248"/>
    </source>
</evidence>
<keyword evidence="9" id="KW-1185">Reference proteome</keyword>
<sequence length="327" mass="36563">MKGWWKDTQLMKHPKLGVSMPAVGLGTWQGEPGTSDEGAMIDSLVHALQNGYRLLDTAQIYGVEPIVGKALRKCGIPRKEITVVTKFWGTWHHDPKEALNRSLQNMGLDYIDVFLMHWPFANTPDWKVVRPNESPTIEETWRMMEDLLGPKCRAIGVSNFTQKTLDIILQSAKVVPAVNQIELHAFHPCLRLVPYCKSKGIHVMAWGTLGGGAKGPINEILTHDTFVDMAKAKGCSPGVISLSWAVQRGVTVIPKTKSKSRMDENISLVSLSEEEMDKINSAHQAIRHCRTADDNPRMEVWIDGKKTVQGWTAEDLGWEDEQGNFLT</sequence>
<dbReference type="PROSITE" id="PS00063">
    <property type="entry name" value="ALDOKETO_REDUCTASE_3"/>
    <property type="match status" value="1"/>
</dbReference>
<keyword evidence="3" id="KW-0560">Oxidoreductase</keyword>
<feature type="domain" description="NADP-dependent oxidoreductase" evidence="7">
    <location>
        <begin position="23"/>
        <end position="282"/>
    </location>
</feature>
<keyword evidence="2" id="KW-0521">NADP</keyword>
<dbReference type="CDD" id="cd19071">
    <property type="entry name" value="AKR_AKR1-5-like"/>
    <property type="match status" value="1"/>
</dbReference>
<evidence type="ECO:0000256" key="3">
    <source>
        <dbReference type="ARBA" id="ARBA00023002"/>
    </source>
</evidence>
<protein>
    <submittedName>
        <fullName evidence="8">Aldo/keto reductase, aldo-keto reductase, NADP-dependent oxidoreductase</fullName>
    </submittedName>
</protein>
<evidence type="ECO:0000256" key="2">
    <source>
        <dbReference type="ARBA" id="ARBA00022857"/>
    </source>
</evidence>
<dbReference type="EMBL" id="CP137306">
    <property type="protein sequence ID" value="WQF77162.1"/>
    <property type="molecule type" value="Genomic_DNA"/>
</dbReference>
<dbReference type="InterPro" id="IPR023210">
    <property type="entry name" value="NADP_OxRdtase_dom"/>
</dbReference>
<feature type="site" description="Lowers pKa of active site Tyr" evidence="6">
    <location>
        <position position="86"/>
    </location>
</feature>
<dbReference type="PANTHER" id="PTHR43827">
    <property type="entry name" value="2,5-DIKETO-D-GLUCONIC ACID REDUCTASE"/>
    <property type="match status" value="1"/>
</dbReference>
<proteinExistence type="inferred from homology"/>
<evidence type="ECO:0000256" key="1">
    <source>
        <dbReference type="ARBA" id="ARBA00007905"/>
    </source>
</evidence>
<comment type="similarity">
    <text evidence="1">Belongs to the aldo/keto reductase family.</text>
</comment>
<evidence type="ECO:0000256" key="5">
    <source>
        <dbReference type="PIRSR" id="PIRSR000097-2"/>
    </source>
</evidence>
<dbReference type="InterPro" id="IPR036812">
    <property type="entry name" value="NAD(P)_OxRdtase_dom_sf"/>
</dbReference>
<reference evidence="9" key="1">
    <citation type="journal article" date="2023" name="bioRxiv">
        <title>Complete genome of the Medicago anthracnose fungus, Colletotrichum destructivum, reveals a mini-chromosome-like region within a core chromosome.</title>
        <authorList>
            <person name="Lapalu N."/>
            <person name="Simon A."/>
            <person name="Lu A."/>
            <person name="Plaumann P.-L."/>
            <person name="Amselem J."/>
            <person name="Pigne S."/>
            <person name="Auger A."/>
            <person name="Koch C."/>
            <person name="Dallery J.-F."/>
            <person name="O'Connell R.J."/>
        </authorList>
    </citation>
    <scope>NUCLEOTIDE SEQUENCE [LARGE SCALE GENOMIC DNA]</scope>
    <source>
        <strain evidence="9">CBS 520.97</strain>
    </source>
</reference>
<feature type="binding site" evidence="5">
    <location>
        <position position="117"/>
    </location>
    <ligand>
        <name>substrate</name>
    </ligand>
</feature>
<evidence type="ECO:0000313" key="8">
    <source>
        <dbReference type="EMBL" id="WQF77162.1"/>
    </source>
</evidence>
<feature type="active site" description="Proton donor" evidence="4">
    <location>
        <position position="61"/>
    </location>
</feature>
<evidence type="ECO:0000256" key="4">
    <source>
        <dbReference type="PIRSR" id="PIRSR000097-1"/>
    </source>
</evidence>
<dbReference type="PROSITE" id="PS00798">
    <property type="entry name" value="ALDOKETO_REDUCTASE_1"/>
    <property type="match status" value="1"/>
</dbReference>
<dbReference type="Proteomes" id="UP001322277">
    <property type="component" value="Chromosome 2"/>
</dbReference>
<dbReference type="PRINTS" id="PR00069">
    <property type="entry name" value="ALDKETRDTASE"/>
</dbReference>
<dbReference type="GeneID" id="87938679"/>
<dbReference type="PIRSF" id="PIRSF000097">
    <property type="entry name" value="AKR"/>
    <property type="match status" value="1"/>
</dbReference>
<dbReference type="AlphaFoldDB" id="A0AAX4I238"/>
<organism evidence="8 9">
    <name type="scientific">Colletotrichum destructivum</name>
    <dbReference type="NCBI Taxonomy" id="34406"/>
    <lineage>
        <taxon>Eukaryota</taxon>
        <taxon>Fungi</taxon>
        <taxon>Dikarya</taxon>
        <taxon>Ascomycota</taxon>
        <taxon>Pezizomycotina</taxon>
        <taxon>Sordariomycetes</taxon>
        <taxon>Hypocreomycetidae</taxon>
        <taxon>Glomerellales</taxon>
        <taxon>Glomerellaceae</taxon>
        <taxon>Colletotrichum</taxon>
        <taxon>Colletotrichum destructivum species complex</taxon>
    </lineage>
</organism>